<dbReference type="AlphaFoldDB" id="A0A941HZA0"/>
<comment type="caution">
    <text evidence="4">The sequence shown here is derived from an EMBL/GenBank/DDBJ whole genome shotgun (WGS) entry which is preliminary data.</text>
</comment>
<evidence type="ECO:0000313" key="4">
    <source>
        <dbReference type="EMBL" id="MBR7743858.1"/>
    </source>
</evidence>
<dbReference type="InterPro" id="IPR052389">
    <property type="entry name" value="Sec_Metab_Biosynth-Assoc"/>
</dbReference>
<evidence type="ECO:0000313" key="5">
    <source>
        <dbReference type="Proteomes" id="UP000677016"/>
    </source>
</evidence>
<dbReference type="InterPro" id="IPR029069">
    <property type="entry name" value="HotDog_dom_sf"/>
</dbReference>
<protein>
    <submittedName>
        <fullName evidence="4">Thioesterase family protein</fullName>
    </submittedName>
</protein>
<dbReference type="PANTHER" id="PTHR38110:SF1">
    <property type="entry name" value="THIOESTERASE DOMAIN-CONTAINING PROTEIN"/>
    <property type="match status" value="1"/>
</dbReference>
<dbReference type="PANTHER" id="PTHR38110">
    <property type="entry name" value="CHROMOSOME 23, WHOLE GENOME SHOTGUN SEQUENCE"/>
    <property type="match status" value="1"/>
</dbReference>
<gene>
    <name evidence="4" type="ORF">KC207_11205</name>
</gene>
<accession>A0A941HZA0</accession>
<reference evidence="4" key="1">
    <citation type="submission" date="2021-04" db="EMBL/GenBank/DDBJ databases">
        <title>Phycicoccus avicenniae sp. nov., a novel endophytic actinomycetes isolated from branch of Avicennia mariana.</title>
        <authorList>
            <person name="Tuo L."/>
        </authorList>
    </citation>
    <scope>NUCLEOTIDE SEQUENCE</scope>
    <source>
        <strain evidence="4">BSK3Z-2</strain>
    </source>
</reference>
<dbReference type="EMBL" id="JAGSNF010000015">
    <property type="protein sequence ID" value="MBR7743858.1"/>
    <property type="molecule type" value="Genomic_DNA"/>
</dbReference>
<evidence type="ECO:0000259" key="3">
    <source>
        <dbReference type="Pfam" id="PF20789"/>
    </source>
</evidence>
<dbReference type="Proteomes" id="UP000677016">
    <property type="component" value="Unassembled WGS sequence"/>
</dbReference>
<evidence type="ECO:0000256" key="1">
    <source>
        <dbReference type="SAM" id="MobiDB-lite"/>
    </source>
</evidence>
<evidence type="ECO:0000259" key="2">
    <source>
        <dbReference type="Pfam" id="PF13622"/>
    </source>
</evidence>
<proteinExistence type="predicted"/>
<name>A0A941HZA0_9MICO</name>
<feature type="region of interest" description="Disordered" evidence="1">
    <location>
        <begin position="115"/>
        <end position="145"/>
    </location>
</feature>
<dbReference type="RefSeq" id="WP_211603110.1">
    <property type="nucleotide sequence ID" value="NZ_JAGSNF010000015.1"/>
</dbReference>
<feature type="domain" description="Acyl-CoA thioesterase-like N-terminal HotDog" evidence="2">
    <location>
        <begin position="28"/>
        <end position="108"/>
    </location>
</feature>
<keyword evidence="5" id="KW-1185">Reference proteome</keyword>
<dbReference type="Pfam" id="PF20789">
    <property type="entry name" value="4HBT_3C"/>
    <property type="match status" value="1"/>
</dbReference>
<dbReference type="InterPro" id="IPR049450">
    <property type="entry name" value="ACOT8-like_C"/>
</dbReference>
<organism evidence="4 5">
    <name type="scientific">Phycicoccus avicenniae</name>
    <dbReference type="NCBI Taxonomy" id="2828860"/>
    <lineage>
        <taxon>Bacteria</taxon>
        <taxon>Bacillati</taxon>
        <taxon>Actinomycetota</taxon>
        <taxon>Actinomycetes</taxon>
        <taxon>Micrococcales</taxon>
        <taxon>Intrasporangiaceae</taxon>
        <taxon>Phycicoccus</taxon>
    </lineage>
</organism>
<dbReference type="Pfam" id="PF13622">
    <property type="entry name" value="4HBT_3"/>
    <property type="match status" value="1"/>
</dbReference>
<sequence>MASTTAVPYDEAMALRPDGDGHVGTVAAGWDVFGIPHGGDLLGLAGKAVLAATGAPDLFTITTHYLRKARFAPIRFEVRAVGGSRRFTSVTATATQGEDVVLSVMALVGDRTGIDGPTWRREEPWTPDPSRLTPRAGSPEMAAAGGDFRTPDIAARAGEHLDVTTLGFTRGTPDGTGEIRAVTHDLPTDQIGALVACDVTPPAAWNALGVSGWVPTVELTAHVRARSGVGPMGVVVASRHVADGFLDEDALVHDAEGTLLVQSRQLARWSA</sequence>
<dbReference type="InterPro" id="IPR042171">
    <property type="entry name" value="Acyl-CoA_hotdog"/>
</dbReference>
<dbReference type="InterPro" id="IPR049449">
    <property type="entry name" value="TesB_ACOT8-like_N"/>
</dbReference>
<dbReference type="SUPFAM" id="SSF54637">
    <property type="entry name" value="Thioesterase/thiol ester dehydrase-isomerase"/>
    <property type="match status" value="1"/>
</dbReference>
<dbReference type="Gene3D" id="2.40.160.210">
    <property type="entry name" value="Acyl-CoA thioesterase, double hotdog domain"/>
    <property type="match status" value="1"/>
</dbReference>
<feature type="domain" description="Acyl-CoA thioesterase-like C-terminal" evidence="3">
    <location>
        <begin position="145"/>
        <end position="267"/>
    </location>
</feature>